<reference evidence="1" key="1">
    <citation type="journal article" date="2021" name="Mol. Plant Pathol.">
        <title>A 20-kb lineage-specific genomic region tames virulence in pathogenic amphidiploid Verticillium longisporum.</title>
        <authorList>
            <person name="Harting R."/>
            <person name="Starke J."/>
            <person name="Kusch H."/>
            <person name="Poggeler S."/>
            <person name="Maurus I."/>
            <person name="Schluter R."/>
            <person name="Landesfeind M."/>
            <person name="Bulla I."/>
            <person name="Nowrousian M."/>
            <person name="de Jonge R."/>
            <person name="Stahlhut G."/>
            <person name="Hoff K.J."/>
            <person name="Asshauer K.P."/>
            <person name="Thurmer A."/>
            <person name="Stanke M."/>
            <person name="Daniel R."/>
            <person name="Morgenstern B."/>
            <person name="Thomma B.P.H.J."/>
            <person name="Kronstad J.W."/>
            <person name="Braus-Stromeyer S.A."/>
            <person name="Braus G.H."/>
        </authorList>
    </citation>
    <scope>NUCLEOTIDE SEQUENCE</scope>
    <source>
        <strain evidence="1">Vl32</strain>
    </source>
</reference>
<dbReference type="EMBL" id="JAEMWZ010000144">
    <property type="protein sequence ID" value="KAG7134202.1"/>
    <property type="molecule type" value="Genomic_DNA"/>
</dbReference>
<proteinExistence type="predicted"/>
<accession>A0A8I2ZNV4</accession>
<gene>
    <name evidence="1" type="ORF">HYQ45_007812</name>
</gene>
<comment type="caution">
    <text evidence="1">The sequence shown here is derived from an EMBL/GenBank/DDBJ whole genome shotgun (WGS) entry which is preliminary data.</text>
</comment>
<name>A0A8I2ZNV4_VERLO</name>
<sequence>MDQAEQPDFGRIQQSFVALGDQFALCANIPAATEGVSISRQLETITVSIREISARVQQVDARVQQVDARVQQVDARVSQLDIRLDGHMNQINTRMAAEAANRLYCNENKAATVPDSGLQPLLDVQTGQPIEGFPETLGAIDALNGANTSRILRALGLSIDGTLREKRRRVKLAVGVGLVMPL</sequence>
<dbReference type="AlphaFoldDB" id="A0A8I2ZNV4"/>
<evidence type="ECO:0000313" key="1">
    <source>
        <dbReference type="EMBL" id="KAG7134202.1"/>
    </source>
</evidence>
<dbReference type="OrthoDB" id="5413892at2759"/>
<protein>
    <submittedName>
        <fullName evidence="1">Uncharacterized protein</fullName>
    </submittedName>
</protein>
<organism evidence="1 2">
    <name type="scientific">Verticillium longisporum</name>
    <name type="common">Verticillium dahliae var. longisporum</name>
    <dbReference type="NCBI Taxonomy" id="100787"/>
    <lineage>
        <taxon>Eukaryota</taxon>
        <taxon>Fungi</taxon>
        <taxon>Dikarya</taxon>
        <taxon>Ascomycota</taxon>
        <taxon>Pezizomycotina</taxon>
        <taxon>Sordariomycetes</taxon>
        <taxon>Hypocreomycetidae</taxon>
        <taxon>Glomerellales</taxon>
        <taxon>Plectosphaerellaceae</taxon>
        <taxon>Verticillium</taxon>
    </lineage>
</organism>
<evidence type="ECO:0000313" key="2">
    <source>
        <dbReference type="Proteomes" id="UP000689129"/>
    </source>
</evidence>
<dbReference type="Proteomes" id="UP000689129">
    <property type="component" value="Unassembled WGS sequence"/>
</dbReference>